<dbReference type="Proteomes" id="UP001142374">
    <property type="component" value="Unassembled WGS sequence"/>
</dbReference>
<keyword evidence="3" id="KW-1185">Reference proteome</keyword>
<feature type="region of interest" description="Disordered" evidence="1">
    <location>
        <begin position="13"/>
        <end position="47"/>
    </location>
</feature>
<accession>A0A9X2RL87</accession>
<reference evidence="2" key="1">
    <citation type="submission" date="2022-06" db="EMBL/GenBank/DDBJ databases">
        <title>WGS of actinobacteria.</title>
        <authorList>
            <person name="Thawai C."/>
        </authorList>
    </citation>
    <scope>NUCLEOTIDE SEQUENCE</scope>
    <source>
        <strain evidence="2">AA8</strain>
    </source>
</reference>
<dbReference type="EMBL" id="JANIID010000009">
    <property type="protein sequence ID" value="MCQ8770608.1"/>
    <property type="molecule type" value="Genomic_DNA"/>
</dbReference>
<evidence type="ECO:0000313" key="2">
    <source>
        <dbReference type="EMBL" id="MCQ8770608.1"/>
    </source>
</evidence>
<dbReference type="RefSeq" id="WP_206329125.1">
    <property type="nucleotide sequence ID" value="NZ_JAATER010000049.1"/>
</dbReference>
<proteinExistence type="predicted"/>
<sequence>MFEHIRRAVTWTRQLLAPTTPREHPATEVTSSPPKPPHQPSWHQDLTHAEETSLVRLYVLTGGEQARLRLQQRWHPLPTGRYGHQQMAEAC</sequence>
<organism evidence="2 3">
    <name type="scientific">Streptomyces telluris</name>
    <dbReference type="NCBI Taxonomy" id="2720021"/>
    <lineage>
        <taxon>Bacteria</taxon>
        <taxon>Bacillati</taxon>
        <taxon>Actinomycetota</taxon>
        <taxon>Actinomycetes</taxon>
        <taxon>Kitasatosporales</taxon>
        <taxon>Streptomycetaceae</taxon>
        <taxon>Streptomyces</taxon>
    </lineage>
</organism>
<evidence type="ECO:0000313" key="3">
    <source>
        <dbReference type="Proteomes" id="UP001142374"/>
    </source>
</evidence>
<protein>
    <submittedName>
        <fullName evidence="2">Uncharacterized protein</fullName>
    </submittedName>
</protein>
<dbReference type="AlphaFoldDB" id="A0A9X2RL87"/>
<name>A0A9X2RL87_9ACTN</name>
<gene>
    <name evidence="2" type="ORF">NQU55_12590</name>
</gene>
<evidence type="ECO:0000256" key="1">
    <source>
        <dbReference type="SAM" id="MobiDB-lite"/>
    </source>
</evidence>
<comment type="caution">
    <text evidence="2">The sequence shown here is derived from an EMBL/GenBank/DDBJ whole genome shotgun (WGS) entry which is preliminary data.</text>
</comment>